<evidence type="ECO:0000313" key="1">
    <source>
        <dbReference type="EMBL" id="KAJ0393764.1"/>
    </source>
</evidence>
<organism evidence="1 2">
    <name type="scientific">Pythium insidiosum</name>
    <name type="common">Pythiosis disease agent</name>
    <dbReference type="NCBI Taxonomy" id="114742"/>
    <lineage>
        <taxon>Eukaryota</taxon>
        <taxon>Sar</taxon>
        <taxon>Stramenopiles</taxon>
        <taxon>Oomycota</taxon>
        <taxon>Peronosporomycetes</taxon>
        <taxon>Pythiales</taxon>
        <taxon>Pythiaceae</taxon>
        <taxon>Pythium</taxon>
    </lineage>
</organism>
<dbReference type="EMBL" id="JAKCXM010000464">
    <property type="protein sequence ID" value="KAJ0393764.1"/>
    <property type="molecule type" value="Genomic_DNA"/>
</dbReference>
<reference evidence="1" key="1">
    <citation type="submission" date="2021-12" db="EMBL/GenBank/DDBJ databases">
        <title>Prjna785345.</title>
        <authorList>
            <person name="Rujirawat T."/>
            <person name="Krajaejun T."/>
        </authorList>
    </citation>
    <scope>NUCLEOTIDE SEQUENCE</scope>
    <source>
        <strain evidence="1">Pi057C3</strain>
    </source>
</reference>
<evidence type="ECO:0000313" key="2">
    <source>
        <dbReference type="Proteomes" id="UP001209570"/>
    </source>
</evidence>
<dbReference type="Proteomes" id="UP001209570">
    <property type="component" value="Unassembled WGS sequence"/>
</dbReference>
<comment type="caution">
    <text evidence="1">The sequence shown here is derived from an EMBL/GenBank/DDBJ whole genome shotgun (WGS) entry which is preliminary data.</text>
</comment>
<protein>
    <submittedName>
        <fullName evidence="1">Uncharacterized protein</fullName>
    </submittedName>
</protein>
<sequence length="275" mass="29851">MSEALTVARIPALVREVDTIEHAVRATPRPADPELVDELCASLLVRVEEVDAFRETLRPGPLEAIVKKQIARLCAVVDMLSGSAASSAASSGPPPDAVSVLIEPKKRRQIVPVAGALLIKKAPGGPALSRSSSARRAVPVVKPTARTAKPMYHWEKRRPLRFMPAPHDEASSPSECTGYANAHDSGTPAPDELPLCAITVLDEDATEAWVDLHRCETPGHYVRSSHRFSTAATTCPSVVEVQIILSAAEFRTLKCQRRQLQAERRHLQRQSSKSS</sequence>
<keyword evidence="2" id="KW-1185">Reference proteome</keyword>
<gene>
    <name evidence="1" type="ORF">P43SY_004206</name>
</gene>
<name>A0AAD5LVG0_PYTIN</name>
<accession>A0AAD5LVG0</accession>
<proteinExistence type="predicted"/>
<dbReference type="AlphaFoldDB" id="A0AAD5LVG0"/>